<dbReference type="STRING" id="1792290.MSP8886_01915"/>
<dbReference type="RefSeq" id="WP_067015536.1">
    <property type="nucleotide sequence ID" value="NZ_FLOB01000003.1"/>
</dbReference>
<gene>
    <name evidence="2" type="ORF">MSP8886_01915</name>
</gene>
<reference evidence="2 3" key="1">
    <citation type="submission" date="2016-06" db="EMBL/GenBank/DDBJ databases">
        <authorList>
            <person name="Kjaerup R.B."/>
            <person name="Dalgaard T.S."/>
            <person name="Juul-Madsen H.R."/>
        </authorList>
    </citation>
    <scope>NUCLEOTIDE SEQUENCE [LARGE SCALE GENOMIC DNA]</scope>
    <source>
        <strain evidence="2 3">CECT 8886</strain>
    </source>
</reference>
<dbReference type="Pfam" id="PF07484">
    <property type="entry name" value="Collar"/>
    <property type="match status" value="1"/>
</dbReference>
<keyword evidence="3" id="KW-1185">Reference proteome</keyword>
<evidence type="ECO:0000313" key="2">
    <source>
        <dbReference type="EMBL" id="SBS30748.1"/>
    </source>
</evidence>
<accession>A0A1A8TF40</accession>
<organism evidence="2 3">
    <name type="scientific">Marinomonas spartinae</name>
    <dbReference type="NCBI Taxonomy" id="1792290"/>
    <lineage>
        <taxon>Bacteria</taxon>
        <taxon>Pseudomonadati</taxon>
        <taxon>Pseudomonadota</taxon>
        <taxon>Gammaproteobacteria</taxon>
        <taxon>Oceanospirillales</taxon>
        <taxon>Oceanospirillaceae</taxon>
        <taxon>Marinomonas</taxon>
    </lineage>
</organism>
<sequence length="193" mass="20360">MEEPFIGEVDIYGFNFVPDNWTACNGALLAVVDFQALFALIGTYYGGDGRSTFGVPDLRGRMAISQGEHPGSRYDWKMGKFYGEEVHTMSSAELPKHSHLAAFTPSGMELQVSTDIATSDVASDGDFLAQADIAMYRANAGSGTVPLGGVYGGGGAASVAVDTAGAGKQFGIMQPMQALNYCMAMEGLFPSRS</sequence>
<dbReference type="InterPro" id="IPR011083">
    <property type="entry name" value="Phage_tail_collar_dom"/>
</dbReference>
<dbReference type="SUPFAM" id="SSF88874">
    <property type="entry name" value="Receptor-binding domain of short tail fibre protein gp12"/>
    <property type="match status" value="1"/>
</dbReference>
<protein>
    <submittedName>
        <fullName evidence="2">Phage Tail Collar Domain protein</fullName>
    </submittedName>
</protein>
<proteinExistence type="predicted"/>
<dbReference type="AlphaFoldDB" id="A0A1A8TF40"/>
<dbReference type="Gene3D" id="3.90.1340.10">
    <property type="entry name" value="Phage tail collar domain"/>
    <property type="match status" value="1"/>
</dbReference>
<name>A0A1A8TF40_9GAMM</name>
<evidence type="ECO:0000313" key="3">
    <source>
        <dbReference type="Proteomes" id="UP000092544"/>
    </source>
</evidence>
<dbReference type="EMBL" id="FLOB01000003">
    <property type="protein sequence ID" value="SBS30748.1"/>
    <property type="molecule type" value="Genomic_DNA"/>
</dbReference>
<evidence type="ECO:0000259" key="1">
    <source>
        <dbReference type="Pfam" id="PF07484"/>
    </source>
</evidence>
<dbReference type="Proteomes" id="UP000092544">
    <property type="component" value="Unassembled WGS sequence"/>
</dbReference>
<dbReference type="InterPro" id="IPR037053">
    <property type="entry name" value="Phage_tail_collar_dom_sf"/>
</dbReference>
<feature type="domain" description="Phage tail collar" evidence="1">
    <location>
        <begin position="7"/>
        <end position="62"/>
    </location>
</feature>
<dbReference type="OrthoDB" id="9810174at2"/>